<dbReference type="EMBL" id="CATOUU010000883">
    <property type="protein sequence ID" value="CAI9957093.1"/>
    <property type="molecule type" value="Genomic_DNA"/>
</dbReference>
<dbReference type="EMBL" id="CAXDID020000531">
    <property type="protein sequence ID" value="CAL6100485.1"/>
    <property type="molecule type" value="Genomic_DNA"/>
</dbReference>
<comment type="caution">
    <text evidence="1">The sequence shown here is derived from an EMBL/GenBank/DDBJ whole genome shotgun (WGS) entry which is preliminary data.</text>
</comment>
<evidence type="ECO:0000313" key="2">
    <source>
        <dbReference type="EMBL" id="CAL6100485.1"/>
    </source>
</evidence>
<accession>A0AA86QMT7</accession>
<dbReference type="AlphaFoldDB" id="A0AA86QMT7"/>
<evidence type="ECO:0000313" key="1">
    <source>
        <dbReference type="EMBL" id="CAI9957093.1"/>
    </source>
</evidence>
<sequence>MHFMNHKLLPQHLPQHLNKIPPEQLEPIKTLHNDTRDFHIHSFSLLKNQIQNKRKKLKGLFKIMNQVESVMTKNTENMQTLISNAEAQRIYLQYLSWRNQ</sequence>
<keyword evidence="3" id="KW-1185">Reference proteome</keyword>
<dbReference type="Proteomes" id="UP001642409">
    <property type="component" value="Unassembled WGS sequence"/>
</dbReference>
<protein>
    <submittedName>
        <fullName evidence="2">Hypothetical_protein</fullName>
    </submittedName>
</protein>
<proteinExistence type="predicted"/>
<gene>
    <name evidence="1" type="ORF">HINF_LOCUS44738</name>
    <name evidence="2" type="ORF">HINF_LOCUS70577</name>
</gene>
<reference evidence="2 3" key="2">
    <citation type="submission" date="2024-07" db="EMBL/GenBank/DDBJ databases">
        <authorList>
            <person name="Akdeniz Z."/>
        </authorList>
    </citation>
    <scope>NUCLEOTIDE SEQUENCE [LARGE SCALE GENOMIC DNA]</scope>
</reference>
<reference evidence="1" key="1">
    <citation type="submission" date="2023-06" db="EMBL/GenBank/DDBJ databases">
        <authorList>
            <person name="Kurt Z."/>
        </authorList>
    </citation>
    <scope>NUCLEOTIDE SEQUENCE</scope>
</reference>
<name>A0AA86QMT7_9EUKA</name>
<evidence type="ECO:0000313" key="3">
    <source>
        <dbReference type="Proteomes" id="UP001642409"/>
    </source>
</evidence>
<organism evidence="1">
    <name type="scientific">Hexamita inflata</name>
    <dbReference type="NCBI Taxonomy" id="28002"/>
    <lineage>
        <taxon>Eukaryota</taxon>
        <taxon>Metamonada</taxon>
        <taxon>Diplomonadida</taxon>
        <taxon>Hexamitidae</taxon>
        <taxon>Hexamitinae</taxon>
        <taxon>Hexamita</taxon>
    </lineage>
</organism>